<dbReference type="GO" id="GO:0004674">
    <property type="term" value="F:protein serine/threonine kinase activity"/>
    <property type="evidence" value="ECO:0007669"/>
    <property type="project" value="UniProtKB-KW"/>
</dbReference>
<evidence type="ECO:0000256" key="4">
    <source>
        <dbReference type="RuleBase" id="RU000304"/>
    </source>
</evidence>
<feature type="binding site" evidence="3">
    <location>
        <position position="66"/>
    </location>
    <ligand>
        <name>ATP</name>
        <dbReference type="ChEBI" id="CHEBI:30616"/>
    </ligand>
</feature>
<keyword evidence="5" id="KW-0812">Transmembrane</keyword>
<dbReference type="GO" id="GO:0005524">
    <property type="term" value="F:ATP binding"/>
    <property type="evidence" value="ECO:0007669"/>
    <property type="project" value="UniProtKB-UniRule"/>
</dbReference>
<dbReference type="PANTHER" id="PTHR24346:SF77">
    <property type="entry name" value="SERINE THREONINE PROTEIN KINASE"/>
    <property type="match status" value="1"/>
</dbReference>
<evidence type="ECO:0000256" key="5">
    <source>
        <dbReference type="SAM" id="Phobius"/>
    </source>
</evidence>
<keyword evidence="5" id="KW-1133">Transmembrane helix</keyword>
<feature type="transmembrane region" description="Helical" evidence="5">
    <location>
        <begin position="402"/>
        <end position="424"/>
    </location>
</feature>
<dbReference type="PROSITE" id="PS00108">
    <property type="entry name" value="PROTEIN_KINASE_ST"/>
    <property type="match status" value="1"/>
</dbReference>
<evidence type="ECO:0000313" key="8">
    <source>
        <dbReference type="Proteomes" id="UP000751190"/>
    </source>
</evidence>
<dbReference type="InterPro" id="IPR017441">
    <property type="entry name" value="Protein_kinase_ATP_BS"/>
</dbReference>
<dbReference type="EMBL" id="JAGTXO010000025">
    <property type="protein sequence ID" value="KAG8461539.1"/>
    <property type="molecule type" value="Genomic_DNA"/>
</dbReference>
<keyword evidence="4" id="KW-0418">Kinase</keyword>
<gene>
    <name evidence="7" type="ORF">KFE25_001143</name>
</gene>
<keyword evidence="4" id="KW-0808">Transferase</keyword>
<evidence type="ECO:0000256" key="3">
    <source>
        <dbReference type="PROSITE-ProRule" id="PRU10141"/>
    </source>
</evidence>
<dbReference type="CDD" id="cd14008">
    <property type="entry name" value="STKc_LKB1_CaMKK"/>
    <property type="match status" value="1"/>
</dbReference>
<accession>A0A8J5XJ87</accession>
<comment type="caution">
    <text evidence="7">The sequence shown here is derived from an EMBL/GenBank/DDBJ whole genome shotgun (WGS) entry which is preliminary data.</text>
</comment>
<sequence>MAPDAKRARIDGVDTVRHVEAVTEAVDELGRRMVNEFSVVRALGRGSYGEVSLVEHLRTRKAYALKRMRRPKPKPALSLGPFAALSDGVESGGFSAAVRREIAVLKKLSHSHIIALHEVLDDPSSDSVFLVLQLAQRGQLMAGTECAEPVGEALARTHFRALLSALAHMHARGVTHGDLKPENLLVSERGALLIGDFGLARLWTGEAWAHAAPQSGGTPTFCCPERLLGALGGFESLVAADVWAAGGCLHQMLDGRPPFVARSVPELFERIASAEPTIGAAVPPSARDLILGMLRKNPAERTALLKAAQHAWVAGSHSGDPEWSLPHDGGAAIEPNDDEVAHAVSPLDRLVSVALLGRRFAAAVALQRVVRGRLSRRAAMGSVRTCRSAALRLQLDFKARRALASGAVGAVVHAAHNAVFSLFWGCDRRRARRSGACGVAST</sequence>
<dbReference type="Pfam" id="PF00069">
    <property type="entry name" value="Pkinase"/>
    <property type="match status" value="1"/>
</dbReference>
<evidence type="ECO:0000313" key="7">
    <source>
        <dbReference type="EMBL" id="KAG8461539.1"/>
    </source>
</evidence>
<dbReference type="PROSITE" id="PS50096">
    <property type="entry name" value="IQ"/>
    <property type="match status" value="1"/>
</dbReference>
<feature type="domain" description="Protein kinase" evidence="6">
    <location>
        <begin position="37"/>
        <end position="313"/>
    </location>
</feature>
<comment type="similarity">
    <text evidence="4">Belongs to the protein kinase superfamily.</text>
</comment>
<dbReference type="GO" id="GO:0005737">
    <property type="term" value="C:cytoplasm"/>
    <property type="evidence" value="ECO:0007669"/>
    <property type="project" value="TreeGrafter"/>
</dbReference>
<dbReference type="PROSITE" id="PS00107">
    <property type="entry name" value="PROTEIN_KINASE_ATP"/>
    <property type="match status" value="1"/>
</dbReference>
<keyword evidence="2 3" id="KW-0067">ATP-binding</keyword>
<dbReference type="PANTHER" id="PTHR24346">
    <property type="entry name" value="MAP/MICROTUBULE AFFINITY-REGULATING KINASE"/>
    <property type="match status" value="1"/>
</dbReference>
<dbReference type="AlphaFoldDB" id="A0A8J5XJ87"/>
<organism evidence="7 8">
    <name type="scientific">Diacronema lutheri</name>
    <name type="common">Unicellular marine alga</name>
    <name type="synonym">Monochrysis lutheri</name>
    <dbReference type="NCBI Taxonomy" id="2081491"/>
    <lineage>
        <taxon>Eukaryota</taxon>
        <taxon>Haptista</taxon>
        <taxon>Haptophyta</taxon>
        <taxon>Pavlovophyceae</taxon>
        <taxon>Pavlovales</taxon>
        <taxon>Pavlovaceae</taxon>
        <taxon>Diacronema</taxon>
    </lineage>
</organism>
<evidence type="ECO:0000256" key="2">
    <source>
        <dbReference type="ARBA" id="ARBA00022840"/>
    </source>
</evidence>
<name>A0A8J5XJ87_DIALT</name>
<dbReference type="SUPFAM" id="SSF56112">
    <property type="entry name" value="Protein kinase-like (PK-like)"/>
    <property type="match status" value="1"/>
</dbReference>
<evidence type="ECO:0000259" key="6">
    <source>
        <dbReference type="PROSITE" id="PS50011"/>
    </source>
</evidence>
<dbReference type="InterPro" id="IPR011009">
    <property type="entry name" value="Kinase-like_dom_sf"/>
</dbReference>
<protein>
    <recommendedName>
        <fullName evidence="6">Protein kinase domain-containing protein</fullName>
    </recommendedName>
</protein>
<evidence type="ECO:0000256" key="1">
    <source>
        <dbReference type="ARBA" id="ARBA00022741"/>
    </source>
</evidence>
<dbReference type="SMART" id="SM00220">
    <property type="entry name" value="S_TKc"/>
    <property type="match status" value="1"/>
</dbReference>
<dbReference type="GO" id="GO:0035556">
    <property type="term" value="P:intracellular signal transduction"/>
    <property type="evidence" value="ECO:0007669"/>
    <property type="project" value="TreeGrafter"/>
</dbReference>
<keyword evidence="1 3" id="KW-0547">Nucleotide-binding</keyword>
<proteinExistence type="inferred from homology"/>
<dbReference type="InterPro" id="IPR008271">
    <property type="entry name" value="Ser/Thr_kinase_AS"/>
</dbReference>
<reference evidence="7" key="1">
    <citation type="submission" date="2021-05" db="EMBL/GenBank/DDBJ databases">
        <title>The genome of the haptophyte Pavlova lutheri (Diacronema luteri, Pavlovales) - a model for lipid biosynthesis in eukaryotic algae.</title>
        <authorList>
            <person name="Hulatt C.J."/>
            <person name="Posewitz M.C."/>
        </authorList>
    </citation>
    <scope>NUCLEOTIDE SEQUENCE</scope>
    <source>
        <strain evidence="7">NIVA-4/92</strain>
    </source>
</reference>
<dbReference type="InterPro" id="IPR000719">
    <property type="entry name" value="Prot_kinase_dom"/>
</dbReference>
<dbReference type="PROSITE" id="PS50011">
    <property type="entry name" value="PROTEIN_KINASE_DOM"/>
    <property type="match status" value="1"/>
</dbReference>
<dbReference type="Proteomes" id="UP000751190">
    <property type="component" value="Unassembled WGS sequence"/>
</dbReference>
<keyword evidence="8" id="KW-1185">Reference proteome</keyword>
<keyword evidence="5" id="KW-0472">Membrane</keyword>
<dbReference type="Gene3D" id="1.10.510.10">
    <property type="entry name" value="Transferase(Phosphotransferase) domain 1"/>
    <property type="match status" value="1"/>
</dbReference>
<dbReference type="OrthoDB" id="68483at2759"/>
<keyword evidence="4" id="KW-0723">Serine/threonine-protein kinase</keyword>